<keyword evidence="6 10" id="KW-1133">Transmembrane helix</keyword>
<organism evidence="13 15">
    <name type="scientific">Medicago truncatula</name>
    <name type="common">Barrel medic</name>
    <name type="synonym">Medicago tribuloides</name>
    <dbReference type="NCBI Taxonomy" id="3880"/>
    <lineage>
        <taxon>Eukaryota</taxon>
        <taxon>Viridiplantae</taxon>
        <taxon>Streptophyta</taxon>
        <taxon>Embryophyta</taxon>
        <taxon>Tracheophyta</taxon>
        <taxon>Spermatophyta</taxon>
        <taxon>Magnoliopsida</taxon>
        <taxon>eudicotyledons</taxon>
        <taxon>Gunneridae</taxon>
        <taxon>Pentapetalae</taxon>
        <taxon>rosids</taxon>
        <taxon>fabids</taxon>
        <taxon>Fabales</taxon>
        <taxon>Fabaceae</taxon>
        <taxon>Papilionoideae</taxon>
        <taxon>50 kb inversion clade</taxon>
        <taxon>NPAAA clade</taxon>
        <taxon>Hologalegina</taxon>
        <taxon>IRL clade</taxon>
        <taxon>Trifolieae</taxon>
        <taxon>Medicago</taxon>
    </lineage>
</organism>
<dbReference type="PaxDb" id="3880-AES95472"/>
<dbReference type="STRING" id="3880.G7K440"/>
<keyword evidence="8" id="KW-0863">Zinc-finger</keyword>
<evidence type="ECO:0000256" key="6">
    <source>
        <dbReference type="ARBA" id="ARBA00022989"/>
    </source>
</evidence>
<dbReference type="Pfam" id="PF04925">
    <property type="entry name" value="SHQ1"/>
    <property type="match status" value="1"/>
</dbReference>
<keyword evidence="13" id="KW-0675">Receptor</keyword>
<evidence type="ECO:0000256" key="1">
    <source>
        <dbReference type="ARBA" id="ARBA00004167"/>
    </source>
</evidence>
<comment type="subcellular location">
    <subcellularLocation>
        <location evidence="1">Membrane</location>
        <topology evidence="1">Single-pass membrane protein</topology>
    </subcellularLocation>
</comment>
<evidence type="ECO:0000313" key="15">
    <source>
        <dbReference type="Proteomes" id="UP000002051"/>
    </source>
</evidence>
<evidence type="ECO:0000256" key="5">
    <source>
        <dbReference type="ARBA" id="ARBA00022737"/>
    </source>
</evidence>
<evidence type="ECO:0000313" key="13">
    <source>
        <dbReference type="EMBL" id="AES95472.1"/>
    </source>
</evidence>
<reference evidence="13 15" key="2">
    <citation type="journal article" date="2014" name="BMC Genomics">
        <title>An improved genome release (version Mt4.0) for the model legume Medicago truncatula.</title>
        <authorList>
            <person name="Tang H."/>
            <person name="Krishnakumar V."/>
            <person name="Bidwell S."/>
            <person name="Rosen B."/>
            <person name="Chan A."/>
            <person name="Zhou S."/>
            <person name="Gentzbittel L."/>
            <person name="Childs K.L."/>
            <person name="Yandell M."/>
            <person name="Gundlach H."/>
            <person name="Mayer K.F."/>
            <person name="Schwartz D.C."/>
            <person name="Town C.D."/>
        </authorList>
    </citation>
    <scope>GENOME REANNOTATION</scope>
    <source>
        <strain evidence="14 15">cv. Jemalong A17</strain>
    </source>
</reference>
<feature type="domain" description="Protein kinase" evidence="11">
    <location>
        <begin position="1036"/>
        <end position="1298"/>
    </location>
</feature>
<gene>
    <name evidence="13" type="ordered locus">MTR_5g025880</name>
</gene>
<dbReference type="Pfam" id="PF13855">
    <property type="entry name" value="LRR_8"/>
    <property type="match status" value="1"/>
</dbReference>
<keyword evidence="13" id="KW-0808">Transferase</keyword>
<proteinExistence type="predicted"/>
<dbReference type="PANTHER" id="PTHR27008:SF523">
    <property type="entry name" value="LRR RECEPTOR-LIKE KINASE FAMILY PROTEIN"/>
    <property type="match status" value="1"/>
</dbReference>
<dbReference type="Pfam" id="PF04438">
    <property type="entry name" value="zf-HIT"/>
    <property type="match status" value="1"/>
</dbReference>
<dbReference type="Pfam" id="PF00069">
    <property type="entry name" value="Pkinase"/>
    <property type="match status" value="1"/>
</dbReference>
<keyword evidence="15" id="KW-1185">Reference proteome</keyword>
<dbReference type="InterPro" id="IPR055414">
    <property type="entry name" value="LRR_R13L4/SHOC2-like"/>
</dbReference>
<evidence type="ECO:0000256" key="2">
    <source>
        <dbReference type="ARBA" id="ARBA00022614"/>
    </source>
</evidence>
<dbReference type="EMBL" id="CM001221">
    <property type="protein sequence ID" value="AES95472.1"/>
    <property type="molecule type" value="Genomic_DNA"/>
</dbReference>
<keyword evidence="3 10" id="KW-0812">Transmembrane</keyword>
<keyword evidence="8" id="KW-0862">Zinc</keyword>
<dbReference type="InterPro" id="IPR051809">
    <property type="entry name" value="Plant_receptor-like_S/T_kinase"/>
</dbReference>
<keyword evidence="8" id="KW-0479">Metal-binding</keyword>
<keyword evidence="2" id="KW-0433">Leucine-rich repeat</keyword>
<dbReference type="Pfam" id="PF23598">
    <property type="entry name" value="LRR_14"/>
    <property type="match status" value="1"/>
</dbReference>
<dbReference type="SUPFAM" id="SSF56112">
    <property type="entry name" value="Protein kinase-like (PK-like)"/>
    <property type="match status" value="1"/>
</dbReference>
<evidence type="ECO:0000256" key="7">
    <source>
        <dbReference type="ARBA" id="ARBA00023136"/>
    </source>
</evidence>
<dbReference type="Gene3D" id="3.80.10.10">
    <property type="entry name" value="Ribonuclease Inhibitor"/>
    <property type="match status" value="3"/>
</dbReference>
<dbReference type="EnsemblPlants" id="AES95472">
    <property type="protein sequence ID" value="AES95472"/>
    <property type="gene ID" value="MTR_5g025880"/>
</dbReference>
<dbReference type="GO" id="GO:0016020">
    <property type="term" value="C:membrane"/>
    <property type="evidence" value="ECO:0007669"/>
    <property type="project" value="UniProtKB-SubCell"/>
</dbReference>
<keyword evidence="13" id="KW-0418">Kinase</keyword>
<dbReference type="GO" id="GO:0008270">
    <property type="term" value="F:zinc ion binding"/>
    <property type="evidence" value="ECO:0007669"/>
    <property type="project" value="UniProtKB-UniRule"/>
</dbReference>
<dbReference type="InterPro" id="IPR013210">
    <property type="entry name" value="LRR_N_plant-typ"/>
</dbReference>
<protein>
    <submittedName>
        <fullName evidence="13">Leucine-rich receptor-like kinase family protein, putative</fullName>
    </submittedName>
</protein>
<evidence type="ECO:0000256" key="4">
    <source>
        <dbReference type="ARBA" id="ARBA00022729"/>
    </source>
</evidence>
<keyword evidence="5" id="KW-0677">Repeat</keyword>
<dbReference type="CDD" id="cd23024">
    <property type="entry name" value="zf-HIT_ZNHIT2-3"/>
    <property type="match status" value="1"/>
</dbReference>
<dbReference type="Gene3D" id="1.10.510.10">
    <property type="entry name" value="Transferase(Phosphotransferase) domain 1"/>
    <property type="match status" value="1"/>
</dbReference>
<evidence type="ECO:0000259" key="11">
    <source>
        <dbReference type="PROSITE" id="PS50011"/>
    </source>
</evidence>
<dbReference type="InterPro" id="IPR007529">
    <property type="entry name" value="Znf_HIT"/>
</dbReference>
<dbReference type="PROSITE" id="PS50011">
    <property type="entry name" value="PROTEIN_KINASE_DOM"/>
    <property type="match status" value="1"/>
</dbReference>
<dbReference type="Proteomes" id="UP000002051">
    <property type="component" value="Chromosome 5"/>
</dbReference>
<dbReference type="Pfam" id="PF00560">
    <property type="entry name" value="LRR_1"/>
    <property type="match status" value="2"/>
</dbReference>
<dbReference type="Pfam" id="PF08263">
    <property type="entry name" value="LRRNT_2"/>
    <property type="match status" value="1"/>
</dbReference>
<dbReference type="SUPFAM" id="SSF52058">
    <property type="entry name" value="L domain-like"/>
    <property type="match status" value="2"/>
</dbReference>
<sequence>MADTIVTSDQSSTSSLNPARIICHVCQKQFSQYTCPRCNSRYCSLPCYKSHSLRCTESFMKENIVQELQQMQPNEQTKQKMLDILKRFHSEEEMDGMDEEDSFEDSALSEETMETIMSGQEISFDDLSLEEKKQFQRAIACGELSKMIKPWDPWWSKPSAREIRLSKEGTQLVQTLSEQELENETESNESSEIPLGPEVPLPPLSSLSSKEPSPLLTVHLVDILYSYCFTLHLYNGDWRSDPIGSVMVVLSVSSVLGQGGQPETVLGALTHCLEQVCSPAYRHMGGLPFGLGVMDDVISLLSLGSPAMVCALCDMHRLIQEGEKEVKSEKPRKSRRDEISSIKQAERKIYFIMCWVHEQPEEAWSSLAAIVTAQKTSAMEFQGSNKPEKLNNRAESRALMWFATNRNVTTAQGNQTDHFALLQFKQSISSDPYGILDSWNASTHFCKWPGIVCSPKHQRFTKLKLFLNLGNNGFYGNIPQETGRLSRLRYFLLSNNSLVGEFPLTLTNCSELKSVDLEGNKLFGKIPSQFGSLQKLHIFYIGTNNLSGKIPPSIRNLSSLNIFSIGYNNLVGNIPREICFLKQLKFIAVHANKLSGTFLSCLYNMSSLTGISVEANSFSGSLPPNMFNTLPNLYFYGIGGNQFSGPIPTSIANAYTLIRFDIGGNHFVGQVPCLGKLQKLWSLSLQDNKLGDNSSKDLEFLKSLANCSQLYSLSVTNNNFGGSLPNLIGNLSPGLSELYIGGNQIYGKIPIELGNLTRTIPKTFGMFQKIQYLGLGGNRLSGDIPAFIGNLSQLYYLGLSENKLEGNIPPNIGNCQKLEYLNFSQNDLRGSIRLEIFSISPLSKLDFSRNMLNDRLPKEVGMLKSIEGVDVSENQSYKSSNCKGTRPSSFASLKGLRYLDISRNKLFGPNPDVMQNISNLEYLDVSFNMLEGEVPTDGVFGNATRVAIIGNNKLCGGISELHLPPCPFKGRKHIKNHNFKLIAMIVSVVSFLLILSFIIAIYWISKRNKKSSLDSSIIDQLDKVSYKDLHKGTDGFSDRNMIGSGSFGSVYKGNLVSEDNVVKGAHKSFIVECNALKNIRHQNLVKVLTCCSSTNYKGQEFKALVFYYMKNGSLEQWLLNIIMDVASALHYLHRECEQLVLRCDLKPTRLVSAICGTTHKNTSTTGIKGTIGYAPLEYGMGSEVSACGDMYSFGILMLEMLTGRRPTDHAFEDGQNLHNFVAISFPANLKKILDPHLLSRDAEVEMEDGNLENLIPAAKECLVSLFRIGLMCSMESPKERLNIEDVCIELSIIRKAFLAVKIARSKLFHKKLVQLGQKEQLAIVWNSIRGVNLRRHV</sequence>
<dbReference type="InterPro" id="IPR011009">
    <property type="entry name" value="Kinase-like_dom_sf"/>
</dbReference>
<dbReference type="InterPro" id="IPR032675">
    <property type="entry name" value="LRR_dom_sf"/>
</dbReference>
<dbReference type="SUPFAM" id="SSF144232">
    <property type="entry name" value="HIT/MYND zinc finger-like"/>
    <property type="match status" value="1"/>
</dbReference>
<reference evidence="13 15" key="1">
    <citation type="journal article" date="2011" name="Nature">
        <title>The Medicago genome provides insight into the evolution of rhizobial symbioses.</title>
        <authorList>
            <person name="Young N.D."/>
            <person name="Debelle F."/>
            <person name="Oldroyd G.E."/>
            <person name="Geurts R."/>
            <person name="Cannon S.B."/>
            <person name="Udvardi M.K."/>
            <person name="Benedito V.A."/>
            <person name="Mayer K.F."/>
            <person name="Gouzy J."/>
            <person name="Schoof H."/>
            <person name="Van de Peer Y."/>
            <person name="Proost S."/>
            <person name="Cook D.R."/>
            <person name="Meyers B.C."/>
            <person name="Spannagl M."/>
            <person name="Cheung F."/>
            <person name="De Mita S."/>
            <person name="Krishnakumar V."/>
            <person name="Gundlach H."/>
            <person name="Zhou S."/>
            <person name="Mudge J."/>
            <person name="Bharti A.K."/>
            <person name="Murray J.D."/>
            <person name="Naoumkina M.A."/>
            <person name="Rosen B."/>
            <person name="Silverstein K.A."/>
            <person name="Tang H."/>
            <person name="Rombauts S."/>
            <person name="Zhao P.X."/>
            <person name="Zhou P."/>
            <person name="Barbe V."/>
            <person name="Bardou P."/>
            <person name="Bechner M."/>
            <person name="Bellec A."/>
            <person name="Berger A."/>
            <person name="Berges H."/>
            <person name="Bidwell S."/>
            <person name="Bisseling T."/>
            <person name="Choisne N."/>
            <person name="Couloux A."/>
            <person name="Denny R."/>
            <person name="Deshpande S."/>
            <person name="Dai X."/>
            <person name="Doyle J.J."/>
            <person name="Dudez A.M."/>
            <person name="Farmer A.D."/>
            <person name="Fouteau S."/>
            <person name="Franken C."/>
            <person name="Gibelin C."/>
            <person name="Gish J."/>
            <person name="Goldstein S."/>
            <person name="Gonzalez A.J."/>
            <person name="Green P.J."/>
            <person name="Hallab A."/>
            <person name="Hartog M."/>
            <person name="Hua A."/>
            <person name="Humphray S.J."/>
            <person name="Jeong D.H."/>
            <person name="Jing Y."/>
            <person name="Jocker A."/>
            <person name="Kenton S.M."/>
            <person name="Kim D.J."/>
            <person name="Klee K."/>
            <person name="Lai H."/>
            <person name="Lang C."/>
            <person name="Lin S."/>
            <person name="Macmil S.L."/>
            <person name="Magdelenat G."/>
            <person name="Matthews L."/>
            <person name="McCorrison J."/>
            <person name="Monaghan E.L."/>
            <person name="Mun J.H."/>
            <person name="Najar F.Z."/>
            <person name="Nicholson C."/>
            <person name="Noirot C."/>
            <person name="O'Bleness M."/>
            <person name="Paule C.R."/>
            <person name="Poulain J."/>
            <person name="Prion F."/>
            <person name="Qin B."/>
            <person name="Qu C."/>
            <person name="Retzel E.F."/>
            <person name="Riddle C."/>
            <person name="Sallet E."/>
            <person name="Samain S."/>
            <person name="Samson N."/>
            <person name="Sanders I."/>
            <person name="Saurat O."/>
            <person name="Scarpelli C."/>
            <person name="Schiex T."/>
            <person name="Segurens B."/>
            <person name="Severin A.J."/>
            <person name="Sherrier D.J."/>
            <person name="Shi R."/>
            <person name="Sims S."/>
            <person name="Singer S.R."/>
            <person name="Sinharoy S."/>
            <person name="Sterck L."/>
            <person name="Viollet A."/>
            <person name="Wang B.B."/>
            <person name="Wang K."/>
            <person name="Wang M."/>
            <person name="Wang X."/>
            <person name="Warfsmann J."/>
            <person name="Weissenbach J."/>
            <person name="White D.D."/>
            <person name="White J.D."/>
            <person name="Wiley G.B."/>
            <person name="Wincker P."/>
            <person name="Xing Y."/>
            <person name="Yang L."/>
            <person name="Yao Z."/>
            <person name="Ying F."/>
            <person name="Zhai J."/>
            <person name="Zhou L."/>
            <person name="Zuber A."/>
            <person name="Denarie J."/>
            <person name="Dixon R.A."/>
            <person name="May G.D."/>
            <person name="Schwartz D.C."/>
            <person name="Rogers J."/>
            <person name="Quetier F."/>
            <person name="Town C.D."/>
            <person name="Roe B.A."/>
        </authorList>
    </citation>
    <scope>NUCLEOTIDE SEQUENCE [LARGE SCALE GENOMIC DNA]</scope>
    <source>
        <strain evidence="13">A17</strain>
        <strain evidence="14 15">cv. Jemalong A17</strain>
    </source>
</reference>
<feature type="domain" description="HIT-type" evidence="12">
    <location>
        <begin position="23"/>
        <end position="55"/>
    </location>
</feature>
<dbReference type="PROSITE" id="PS51083">
    <property type="entry name" value="ZF_HIT"/>
    <property type="match status" value="1"/>
</dbReference>
<feature type="transmembrane region" description="Helical" evidence="10">
    <location>
        <begin position="981"/>
        <end position="1004"/>
    </location>
</feature>
<keyword evidence="7 10" id="KW-0472">Membrane</keyword>
<name>G7K440_MEDTR</name>
<dbReference type="PANTHER" id="PTHR27008">
    <property type="entry name" value="OS04G0122200 PROTEIN"/>
    <property type="match status" value="1"/>
</dbReference>
<dbReference type="GO" id="GO:0005524">
    <property type="term" value="F:ATP binding"/>
    <property type="evidence" value="ECO:0007669"/>
    <property type="project" value="InterPro"/>
</dbReference>
<dbReference type="HOGENOM" id="CLU_000288_22_0_1"/>
<keyword evidence="4" id="KW-0732">Signal</keyword>
<dbReference type="InterPro" id="IPR000719">
    <property type="entry name" value="Prot_kinase_dom"/>
</dbReference>
<evidence type="ECO:0000259" key="12">
    <source>
        <dbReference type="PROSITE" id="PS51083"/>
    </source>
</evidence>
<evidence type="ECO:0000256" key="9">
    <source>
        <dbReference type="SAM" id="MobiDB-lite"/>
    </source>
</evidence>
<dbReference type="Gene3D" id="3.30.200.20">
    <property type="entry name" value="Phosphorylase Kinase, domain 1"/>
    <property type="match status" value="1"/>
</dbReference>
<dbReference type="FunFam" id="3.80.10.10:FF:000095">
    <property type="entry name" value="LRR receptor-like serine/threonine-protein kinase GSO1"/>
    <property type="match status" value="2"/>
</dbReference>
<feature type="compositionally biased region" description="Acidic residues" evidence="9">
    <location>
        <begin position="179"/>
        <end position="189"/>
    </location>
</feature>
<evidence type="ECO:0000313" key="14">
    <source>
        <dbReference type="EnsemblPlants" id="AES95472"/>
    </source>
</evidence>
<evidence type="ECO:0000256" key="10">
    <source>
        <dbReference type="SAM" id="Phobius"/>
    </source>
</evidence>
<accession>G7K440</accession>
<dbReference type="eggNOG" id="KOG4317">
    <property type="taxonomic scope" value="Eukaryota"/>
</dbReference>
<evidence type="ECO:0000256" key="8">
    <source>
        <dbReference type="PROSITE-ProRule" id="PRU00453"/>
    </source>
</evidence>
<reference evidence="14" key="3">
    <citation type="submission" date="2015-04" db="UniProtKB">
        <authorList>
            <consortium name="EnsemblPlants"/>
        </authorList>
    </citation>
    <scope>IDENTIFICATION</scope>
    <source>
        <strain evidence="14">cv. Jemalong A17</strain>
    </source>
</reference>
<dbReference type="Gene3D" id="3.30.60.190">
    <property type="match status" value="1"/>
</dbReference>
<dbReference type="InterPro" id="IPR007009">
    <property type="entry name" value="Shq1_C"/>
</dbReference>
<dbReference type="InterPro" id="IPR001611">
    <property type="entry name" value="Leu-rich_rpt"/>
</dbReference>
<evidence type="ECO:0000256" key="3">
    <source>
        <dbReference type="ARBA" id="ARBA00022692"/>
    </source>
</evidence>
<dbReference type="GO" id="GO:0004672">
    <property type="term" value="F:protein kinase activity"/>
    <property type="evidence" value="ECO:0007669"/>
    <property type="project" value="InterPro"/>
</dbReference>
<feature type="region of interest" description="Disordered" evidence="9">
    <location>
        <begin position="174"/>
        <end position="210"/>
    </location>
</feature>